<feature type="domain" description="RNA-binding protein vts1-like alpha-helical" evidence="2">
    <location>
        <begin position="274"/>
        <end position="316"/>
    </location>
</feature>
<evidence type="ECO:0000256" key="1">
    <source>
        <dbReference type="SAM" id="MobiDB-lite"/>
    </source>
</evidence>
<dbReference type="Proteomes" id="UP000095282">
    <property type="component" value="Unplaced"/>
</dbReference>
<evidence type="ECO:0000259" key="2">
    <source>
        <dbReference type="Pfam" id="PF25479"/>
    </source>
</evidence>
<reference evidence="4" key="1">
    <citation type="submission" date="2016-11" db="UniProtKB">
        <authorList>
            <consortium name="WormBaseParasite"/>
        </authorList>
    </citation>
    <scope>IDENTIFICATION</scope>
</reference>
<feature type="region of interest" description="Disordered" evidence="1">
    <location>
        <begin position="600"/>
        <end position="632"/>
    </location>
</feature>
<feature type="compositionally biased region" description="Basic and acidic residues" evidence="1">
    <location>
        <begin position="240"/>
        <end position="272"/>
    </location>
</feature>
<keyword evidence="3" id="KW-1185">Reference proteome</keyword>
<sequence>MQQQRLFKAQHKIFKVTVRDHQMPLKTSLIPEIPVNSTGAPSSISSTTNTMGTSFSQHNQSQSQPSHQRHSSTSSSSQQPSFSKQPMKKHNEVEKILLQMNNSAGSQSSQGGFRSAGNKDLKGREKEKEKNQSSSRQGNQTNHHHQHSNHNSGGGASSINQQNNRKKDNKFQNRDLSNNSHRGGYINNYGNHYPQQQQQLANSLENHKSSGFPSNTSLSSAGIVSASPTPVPPAVTPVCHESKTVQTEEKPKRTKQAKKEKESSPFKTTNPKDMDTVLAFKEHDDWNKVELMCELIYLLSPTDLRLLLNCIEGSVRYYANQMRPVEKTSNCADPTAGLPQFVCYPLNQQQNCFVNAHDPSTHIQRAALNMFGQQFPPGLPPLMNPGANVVYPCDSNYNHPPSSQTPPSSCSAVNNEATNGTTQDPAISNNTPPAEQQQEPSRNSTKSTTVTATMDKPPATVSESDATYNAVINLAPSSSSSMQQSFPTVPQEPEKFLKSVRDLTSYLYTLMSVCTPTNRKSASKISDYFKAVLLREKTEILNRIPDELDKIDVLQDIGKIISAFTHHPAVTLDDKMKYADMRNGLRAEIESLFRLYYSPEKQSERKQQSNMSDNGKNVEEGEDSDDSEEDEQYKIPEYDHAETSSKSAPGTFFVTRFIGRQVEKSDDLFSLEIHWSDGDRTFAQRSRDQLKTLQHRLLDEFGQQRSEKYNSHHGTTSSFSSFDEDNRKLSASTSTMETAFVPTGDRIVPRLARDATSAQYIQYINELSDLPARMMLSSVICEEFNGTRSRSDDESRDLSDGLIFQDGRTHMLNPPFAISNVMRQGASTQ</sequence>
<feature type="compositionally biased region" description="Basic and acidic residues" evidence="1">
    <location>
        <begin position="117"/>
        <end position="131"/>
    </location>
</feature>
<dbReference type="InterPro" id="IPR057327">
    <property type="entry name" value="Vts1_dom"/>
</dbReference>
<feature type="compositionally biased region" description="Polar residues" evidence="1">
    <location>
        <begin position="188"/>
        <end position="222"/>
    </location>
</feature>
<feature type="compositionally biased region" description="Polar residues" evidence="1">
    <location>
        <begin position="35"/>
        <end position="53"/>
    </location>
</feature>
<protein>
    <submittedName>
        <fullName evidence="4">MIF4G domain-containing protein</fullName>
    </submittedName>
</protein>
<name>A0A1I7UY74_9PELO</name>
<feature type="region of interest" description="Disordered" evidence="1">
    <location>
        <begin position="29"/>
        <end position="88"/>
    </location>
</feature>
<dbReference type="STRING" id="1561998.A0A1I7UY74"/>
<feature type="compositionally biased region" description="Low complexity" evidence="1">
    <location>
        <begin position="54"/>
        <end position="85"/>
    </location>
</feature>
<dbReference type="Pfam" id="PF25479">
    <property type="entry name" value="Vts1"/>
    <property type="match status" value="1"/>
</dbReference>
<proteinExistence type="predicted"/>
<accession>A0A1I7UY74</accession>
<evidence type="ECO:0000313" key="4">
    <source>
        <dbReference type="WBParaSite" id="Csp11.Scaffold630.g20526.t2"/>
    </source>
</evidence>
<feature type="compositionally biased region" description="Low complexity" evidence="1">
    <location>
        <begin position="103"/>
        <end position="116"/>
    </location>
</feature>
<feature type="compositionally biased region" description="Acidic residues" evidence="1">
    <location>
        <begin position="620"/>
        <end position="631"/>
    </location>
</feature>
<feature type="region of interest" description="Disordered" evidence="1">
    <location>
        <begin position="398"/>
        <end position="461"/>
    </location>
</feature>
<dbReference type="eggNOG" id="ENOG502TI2R">
    <property type="taxonomic scope" value="Eukaryota"/>
</dbReference>
<dbReference type="AlphaFoldDB" id="A0A1I7UY74"/>
<feature type="region of interest" description="Disordered" evidence="1">
    <location>
        <begin position="103"/>
        <end position="272"/>
    </location>
</feature>
<feature type="compositionally biased region" description="Polar residues" evidence="1">
    <location>
        <begin position="412"/>
        <end position="452"/>
    </location>
</feature>
<dbReference type="WBParaSite" id="Csp11.Scaffold630.g20526.t2">
    <property type="protein sequence ID" value="Csp11.Scaffold630.g20526.t2"/>
    <property type="gene ID" value="Csp11.Scaffold630.g20526"/>
</dbReference>
<feature type="compositionally biased region" description="Low complexity" evidence="1">
    <location>
        <begin position="400"/>
        <end position="411"/>
    </location>
</feature>
<organism evidence="3 4">
    <name type="scientific">Caenorhabditis tropicalis</name>
    <dbReference type="NCBI Taxonomy" id="1561998"/>
    <lineage>
        <taxon>Eukaryota</taxon>
        <taxon>Metazoa</taxon>
        <taxon>Ecdysozoa</taxon>
        <taxon>Nematoda</taxon>
        <taxon>Chromadorea</taxon>
        <taxon>Rhabditida</taxon>
        <taxon>Rhabditina</taxon>
        <taxon>Rhabditomorpha</taxon>
        <taxon>Rhabditoidea</taxon>
        <taxon>Rhabditidae</taxon>
        <taxon>Peloderinae</taxon>
        <taxon>Caenorhabditis</taxon>
    </lineage>
</organism>
<evidence type="ECO:0000313" key="3">
    <source>
        <dbReference type="Proteomes" id="UP000095282"/>
    </source>
</evidence>